<keyword evidence="5 6" id="KW-0472">Membrane</keyword>
<proteinExistence type="inferred from homology"/>
<dbReference type="PANTHER" id="PTHR22950">
    <property type="entry name" value="AMINO ACID TRANSPORTER"/>
    <property type="match status" value="1"/>
</dbReference>
<evidence type="ECO:0000259" key="7">
    <source>
        <dbReference type="Pfam" id="PF01490"/>
    </source>
</evidence>
<evidence type="ECO:0000256" key="3">
    <source>
        <dbReference type="ARBA" id="ARBA00022692"/>
    </source>
</evidence>
<feature type="transmembrane region" description="Helical" evidence="6">
    <location>
        <begin position="270"/>
        <end position="292"/>
    </location>
</feature>
<gene>
    <name evidence="8" type="ORF">JI435_426410</name>
</gene>
<evidence type="ECO:0000313" key="9">
    <source>
        <dbReference type="Proteomes" id="UP000663193"/>
    </source>
</evidence>
<keyword evidence="4 6" id="KW-1133">Transmembrane helix</keyword>
<keyword evidence="9" id="KW-1185">Reference proteome</keyword>
<evidence type="ECO:0000256" key="4">
    <source>
        <dbReference type="ARBA" id="ARBA00022989"/>
    </source>
</evidence>
<dbReference type="EMBL" id="CP069023">
    <property type="protein sequence ID" value="QRC91038.1"/>
    <property type="molecule type" value="Genomic_DNA"/>
</dbReference>
<dbReference type="Proteomes" id="UP000663193">
    <property type="component" value="Chromosome 1"/>
</dbReference>
<dbReference type="GO" id="GO:0016020">
    <property type="term" value="C:membrane"/>
    <property type="evidence" value="ECO:0007669"/>
    <property type="project" value="UniProtKB-SubCell"/>
</dbReference>
<dbReference type="VEuPathDB" id="FungiDB:JI435_426410"/>
<comment type="similarity">
    <text evidence="2">Belongs to the amino acid/polyamine transporter 2 family.</text>
</comment>
<evidence type="ECO:0000256" key="5">
    <source>
        <dbReference type="ARBA" id="ARBA00023136"/>
    </source>
</evidence>
<feature type="transmembrane region" description="Helical" evidence="6">
    <location>
        <begin position="425"/>
        <end position="447"/>
    </location>
</feature>
<keyword evidence="3 6" id="KW-0812">Transmembrane</keyword>
<evidence type="ECO:0000313" key="8">
    <source>
        <dbReference type="EMBL" id="QRC91038.1"/>
    </source>
</evidence>
<feature type="transmembrane region" description="Helical" evidence="6">
    <location>
        <begin position="74"/>
        <end position="98"/>
    </location>
</feature>
<dbReference type="AlphaFoldDB" id="A0A7U2ES75"/>
<sequence>MASDEKKEISVVPQSPPSSIRVGSIKLAAAGDDFEVFKQTTDGVQFRLVGWIKASVIFLKLIFATGVLSIPTAMYGLGAVGGALSVIGWGSLNTYFAIVQGNFRNSHAQCHSIADMAYVVGGPVVREICGFLFIVAYVLCAGSGIVGLSVGFNALSEHAACTVWWALLAYVAVVASASVRKFEKIGWLSWAGFASVYVAVFVVVVGVTTRDRPAAAPPVGEYDFGYHAIAYPSFMVGMTASATIFVSSAGTSAFLPVISEMKNPRDYNKSVYLCMSIVQASYLTFSLVVYAYCGKWVTDPSLGSAGPLIKKIAYGIGLIGLMVSGCLYLHVAAKYVFVRILRNSPHLQRNSAIHWGTWFGCTIGLGSLSFVLAQAIPIFSFLIALTGSVCFAPIAICLPAWLWLHDHGDWKRGGVMKKAAYYGHWLLILLGVFLCIGGTYAVINSIITSYASGLIGSAFSCADNSGTVH</sequence>
<dbReference type="Pfam" id="PF01490">
    <property type="entry name" value="Aa_trans"/>
    <property type="match status" value="1"/>
</dbReference>
<comment type="subcellular location">
    <subcellularLocation>
        <location evidence="1">Membrane</location>
        <topology evidence="1">Multi-pass membrane protein</topology>
    </subcellularLocation>
</comment>
<feature type="domain" description="Amino acid transporter transmembrane" evidence="7">
    <location>
        <begin position="50"/>
        <end position="443"/>
    </location>
</feature>
<feature type="transmembrane region" description="Helical" evidence="6">
    <location>
        <begin position="352"/>
        <end position="372"/>
    </location>
</feature>
<evidence type="ECO:0000256" key="1">
    <source>
        <dbReference type="ARBA" id="ARBA00004141"/>
    </source>
</evidence>
<feature type="transmembrane region" description="Helical" evidence="6">
    <location>
        <begin position="187"/>
        <end position="209"/>
    </location>
</feature>
<reference evidence="9" key="1">
    <citation type="journal article" date="2021" name="BMC Genomics">
        <title>Chromosome-level genome assembly and manually-curated proteome of model necrotroph Parastagonospora nodorum Sn15 reveals a genome-wide trove of candidate effector homologs, and redundancy of virulence-related functions within an accessory chromosome.</title>
        <authorList>
            <person name="Bertazzoni S."/>
            <person name="Jones D.A.B."/>
            <person name="Phan H.T."/>
            <person name="Tan K.-C."/>
            <person name="Hane J.K."/>
        </authorList>
    </citation>
    <scope>NUCLEOTIDE SEQUENCE [LARGE SCALE GENOMIC DNA]</scope>
    <source>
        <strain evidence="9">SN15 / ATCC MYA-4574 / FGSC 10173)</strain>
    </source>
</reference>
<organism evidence="8 9">
    <name type="scientific">Phaeosphaeria nodorum (strain SN15 / ATCC MYA-4574 / FGSC 10173)</name>
    <name type="common">Glume blotch fungus</name>
    <name type="synonym">Parastagonospora nodorum</name>
    <dbReference type="NCBI Taxonomy" id="321614"/>
    <lineage>
        <taxon>Eukaryota</taxon>
        <taxon>Fungi</taxon>
        <taxon>Dikarya</taxon>
        <taxon>Ascomycota</taxon>
        <taxon>Pezizomycotina</taxon>
        <taxon>Dothideomycetes</taxon>
        <taxon>Pleosporomycetidae</taxon>
        <taxon>Pleosporales</taxon>
        <taxon>Pleosporineae</taxon>
        <taxon>Phaeosphaeriaceae</taxon>
        <taxon>Parastagonospora</taxon>
    </lineage>
</organism>
<dbReference type="OrthoDB" id="3162524at2759"/>
<feature type="transmembrane region" description="Helical" evidence="6">
    <location>
        <begin position="229"/>
        <end position="258"/>
    </location>
</feature>
<feature type="transmembrane region" description="Helical" evidence="6">
    <location>
        <begin position="378"/>
        <end position="404"/>
    </location>
</feature>
<feature type="transmembrane region" description="Helical" evidence="6">
    <location>
        <begin position="128"/>
        <end position="150"/>
    </location>
</feature>
<dbReference type="PANTHER" id="PTHR22950:SF697">
    <property type="entry name" value="AMINO ACID TRANSPORTER (EUROFUNG)"/>
    <property type="match status" value="1"/>
</dbReference>
<feature type="transmembrane region" description="Helical" evidence="6">
    <location>
        <begin position="312"/>
        <end position="331"/>
    </location>
</feature>
<feature type="transmembrane region" description="Helical" evidence="6">
    <location>
        <begin position="48"/>
        <end position="68"/>
    </location>
</feature>
<name>A0A7U2ES75_PHANO</name>
<dbReference type="InterPro" id="IPR013057">
    <property type="entry name" value="AA_transpt_TM"/>
</dbReference>
<accession>A0A7U2ES75</accession>
<protein>
    <recommendedName>
        <fullName evidence="7">Amino acid transporter transmembrane domain-containing protein</fullName>
    </recommendedName>
</protein>
<feature type="transmembrane region" description="Helical" evidence="6">
    <location>
        <begin position="162"/>
        <end position="180"/>
    </location>
</feature>
<evidence type="ECO:0000256" key="6">
    <source>
        <dbReference type="SAM" id="Phobius"/>
    </source>
</evidence>
<evidence type="ECO:0000256" key="2">
    <source>
        <dbReference type="ARBA" id="ARBA00008066"/>
    </source>
</evidence>
<dbReference type="FunFam" id="1.20.1740.10:FF:000039">
    <property type="entry name" value="Neutral amino acid transporter (Eurofung)"/>
    <property type="match status" value="1"/>
</dbReference>